<comment type="cofactor">
    <cofactor evidence="1">
        <name>pyridoxal 5'-phosphate</name>
        <dbReference type="ChEBI" id="CHEBI:597326"/>
    </cofactor>
</comment>
<evidence type="ECO:0000256" key="6">
    <source>
        <dbReference type="ARBA" id="ARBA00021753"/>
    </source>
</evidence>
<dbReference type="STRING" id="590646.G3BA56"/>
<dbReference type="GeneID" id="18245994"/>
<dbReference type="InterPro" id="IPR050103">
    <property type="entry name" value="Class-III_PLP-dep_AT"/>
</dbReference>
<evidence type="ECO:0000256" key="10">
    <source>
        <dbReference type="ARBA" id="ARBA00022898"/>
    </source>
</evidence>
<dbReference type="InterPro" id="IPR005814">
    <property type="entry name" value="Aminotrans_3"/>
</dbReference>
<comment type="subcellular location">
    <subcellularLocation>
        <location evidence="2">Mitochondrion</location>
    </subcellularLocation>
</comment>
<evidence type="ECO:0000256" key="4">
    <source>
        <dbReference type="ARBA" id="ARBA00008954"/>
    </source>
</evidence>
<dbReference type="OrthoDB" id="5419315at2759"/>
<evidence type="ECO:0000256" key="8">
    <source>
        <dbReference type="ARBA" id="ARBA00022605"/>
    </source>
</evidence>
<dbReference type="InterPro" id="IPR015421">
    <property type="entry name" value="PyrdxlP-dep_Trfase_major"/>
</dbReference>
<dbReference type="Pfam" id="PF00202">
    <property type="entry name" value="Aminotran_3"/>
    <property type="match status" value="1"/>
</dbReference>
<dbReference type="HAMAP" id="MF_01107">
    <property type="entry name" value="ArgD_aminotrans_3"/>
    <property type="match status" value="1"/>
</dbReference>
<gene>
    <name evidence="12" type="ORF">CANTEDRAFT_107952</name>
</gene>
<protein>
    <recommendedName>
        <fullName evidence="6">Acetylornithine aminotransferase, mitochondrial</fullName>
        <ecNumber evidence="5">2.6.1.11</ecNumber>
    </recommendedName>
</protein>
<keyword evidence="13" id="KW-1185">Reference proteome</keyword>
<keyword evidence="10 11" id="KW-0663">Pyridoxal phosphate</keyword>
<dbReference type="AlphaFoldDB" id="G3BA56"/>
<dbReference type="PROSITE" id="PS00600">
    <property type="entry name" value="AA_TRANSFER_CLASS_3"/>
    <property type="match status" value="1"/>
</dbReference>
<evidence type="ECO:0000256" key="7">
    <source>
        <dbReference type="ARBA" id="ARBA00022576"/>
    </source>
</evidence>
<evidence type="ECO:0000256" key="11">
    <source>
        <dbReference type="RuleBase" id="RU003560"/>
    </source>
</evidence>
<accession>G3BA56</accession>
<dbReference type="GO" id="GO:0006526">
    <property type="term" value="P:L-arginine biosynthetic process"/>
    <property type="evidence" value="ECO:0007669"/>
    <property type="project" value="UniProtKB-UniPathway"/>
</dbReference>
<organism evidence="13">
    <name type="scientific">Candida tenuis (strain ATCC 10573 / BCRC 21748 / CBS 615 / JCM 9827 / NBRC 10315 / NRRL Y-1498 / VKM Y-70)</name>
    <name type="common">Yeast</name>
    <name type="synonym">Yamadazyma tenuis</name>
    <dbReference type="NCBI Taxonomy" id="590646"/>
    <lineage>
        <taxon>Eukaryota</taxon>
        <taxon>Fungi</taxon>
        <taxon>Dikarya</taxon>
        <taxon>Ascomycota</taxon>
        <taxon>Saccharomycotina</taxon>
        <taxon>Pichiomycetes</taxon>
        <taxon>Debaryomycetaceae</taxon>
        <taxon>Yamadazyma</taxon>
    </lineage>
</organism>
<dbReference type="GO" id="GO:0003992">
    <property type="term" value="F:N2-acetyl-L-ornithine:2-oxoglutarate 5-aminotransferase activity"/>
    <property type="evidence" value="ECO:0007669"/>
    <property type="project" value="UniProtKB-EC"/>
</dbReference>
<dbReference type="eggNOG" id="KOG1401">
    <property type="taxonomic scope" value="Eukaryota"/>
</dbReference>
<name>G3BA56_CANTC</name>
<keyword evidence="8" id="KW-0028">Amino-acid biosynthesis</keyword>
<evidence type="ECO:0000256" key="2">
    <source>
        <dbReference type="ARBA" id="ARBA00004173"/>
    </source>
</evidence>
<dbReference type="InterPro" id="IPR015424">
    <property type="entry name" value="PyrdxlP-dep_Trfase"/>
</dbReference>
<dbReference type="NCBIfam" id="TIGR00707">
    <property type="entry name" value="argD"/>
    <property type="match status" value="1"/>
</dbReference>
<dbReference type="CDD" id="cd00610">
    <property type="entry name" value="OAT_like"/>
    <property type="match status" value="1"/>
</dbReference>
<evidence type="ECO:0000256" key="9">
    <source>
        <dbReference type="ARBA" id="ARBA00022679"/>
    </source>
</evidence>
<dbReference type="Proteomes" id="UP000000707">
    <property type="component" value="Unassembled WGS sequence"/>
</dbReference>
<dbReference type="GO" id="GO:0005759">
    <property type="term" value="C:mitochondrial matrix"/>
    <property type="evidence" value="ECO:0007669"/>
    <property type="project" value="TreeGrafter"/>
</dbReference>
<comment type="similarity">
    <text evidence="4 11">Belongs to the class-III pyridoxal-phosphate-dependent aminotransferase family.</text>
</comment>
<dbReference type="FunFam" id="3.40.640.10:FF:000004">
    <property type="entry name" value="Acetylornithine aminotransferase"/>
    <property type="match status" value="1"/>
</dbReference>
<comment type="pathway">
    <text evidence="3">Amino-acid biosynthesis; L-arginine biosynthesis; N(2)-acetyl-L-ornithine from L-glutamate: step 4/4.</text>
</comment>
<evidence type="ECO:0000313" key="13">
    <source>
        <dbReference type="Proteomes" id="UP000000707"/>
    </source>
</evidence>
<dbReference type="NCBIfam" id="NF002325">
    <property type="entry name" value="PRK01278.1"/>
    <property type="match status" value="1"/>
</dbReference>
<dbReference type="UniPathway" id="UPA00068">
    <property type="reaction ID" value="UER00109"/>
</dbReference>
<keyword evidence="9" id="KW-0808">Transferase</keyword>
<evidence type="ECO:0000256" key="5">
    <source>
        <dbReference type="ARBA" id="ARBA00012919"/>
    </source>
</evidence>
<dbReference type="KEGG" id="cten:18245994"/>
<dbReference type="EMBL" id="GL996527">
    <property type="protein sequence ID" value="EGV62016.1"/>
    <property type="molecule type" value="Genomic_DNA"/>
</dbReference>
<keyword evidence="7" id="KW-0032">Aminotransferase</keyword>
<proteinExistence type="inferred from homology"/>
<evidence type="ECO:0000256" key="3">
    <source>
        <dbReference type="ARBA" id="ARBA00005024"/>
    </source>
</evidence>
<dbReference type="HOGENOM" id="CLU_016922_10_1_1"/>
<dbReference type="PANTHER" id="PTHR11986:SF79">
    <property type="entry name" value="ACETYLORNITHINE AMINOTRANSFERASE, MITOCHONDRIAL"/>
    <property type="match status" value="1"/>
</dbReference>
<evidence type="ECO:0000313" key="12">
    <source>
        <dbReference type="EMBL" id="EGV62016.1"/>
    </source>
</evidence>
<dbReference type="Gene3D" id="3.90.1150.10">
    <property type="entry name" value="Aspartate Aminotransferase, domain 1"/>
    <property type="match status" value="1"/>
</dbReference>
<dbReference type="InterPro" id="IPR004636">
    <property type="entry name" value="AcOrn/SuccOrn_fam"/>
</dbReference>
<reference evidence="12 13" key="1">
    <citation type="journal article" date="2011" name="Proc. Natl. Acad. Sci. U.S.A.">
        <title>Comparative genomics of xylose-fermenting fungi for enhanced biofuel production.</title>
        <authorList>
            <person name="Wohlbach D.J."/>
            <person name="Kuo A."/>
            <person name="Sato T.K."/>
            <person name="Potts K.M."/>
            <person name="Salamov A.A."/>
            <person name="LaButti K.M."/>
            <person name="Sun H."/>
            <person name="Clum A."/>
            <person name="Pangilinan J.L."/>
            <person name="Lindquist E.A."/>
            <person name="Lucas S."/>
            <person name="Lapidus A."/>
            <person name="Jin M."/>
            <person name="Gunawan C."/>
            <person name="Balan V."/>
            <person name="Dale B.E."/>
            <person name="Jeffries T.W."/>
            <person name="Zinkel R."/>
            <person name="Barry K.W."/>
            <person name="Grigoriev I.V."/>
            <person name="Gasch A.P."/>
        </authorList>
    </citation>
    <scope>NUCLEOTIDE SEQUENCE [LARGE SCALE GENOMIC DNA]</scope>
    <source>
        <strain evidence="13">ATCC 10573 / BCRC 21748 / CBS 615 / JCM 9827 / NBRC 10315 / NRRL Y-1498 / VKM Y-70</strain>
    </source>
</reference>
<sequence length="434" mass="47127">MIRTTFKINGRAHSFRKFHQSHRILSQSQDFINTIIKPYTATTYARPDIVFTHGKGSYLYDLENKEYIDFIAGIAVTSLGHSNPDVTELISNQAGTLIHCSNLFYNLHAGELCNKLVTKTIASGGMHDASRVFLCNSGTEANEAALKFARKHGKSFSEDKFELITFENSFHGRSMGALSVTPNPKYQAPFAPLIPGVKVAKAGDIESVKAVISDKTCGVIIEPIQGEGGVTPIDGDFLIQLRQLCTENNAVLIYDEIQCGLGRTGNLWAHSTLPTEGHPDIVTMAKTLGNGFPVGATLINEKIENVLKVGDHGTTYGGNPLGAKIGSFVVDKVSDKEFLQGVTLKSEKFVAGLGKIAERYPDLAKVKGRGLLLGLQFDERVDINQIIAECRDNGLLLLSAGMNVIRFVPALNVPDEVITAGLEIFSTAVDRYLA</sequence>
<dbReference type="InterPro" id="IPR049704">
    <property type="entry name" value="Aminotrans_3_PPA_site"/>
</dbReference>
<dbReference type="SUPFAM" id="SSF53383">
    <property type="entry name" value="PLP-dependent transferases"/>
    <property type="match status" value="1"/>
</dbReference>
<dbReference type="Gene3D" id="3.40.640.10">
    <property type="entry name" value="Type I PLP-dependent aspartate aminotransferase-like (Major domain)"/>
    <property type="match status" value="1"/>
</dbReference>
<dbReference type="InterPro" id="IPR015422">
    <property type="entry name" value="PyrdxlP-dep_Trfase_small"/>
</dbReference>
<dbReference type="PIRSF" id="PIRSF000521">
    <property type="entry name" value="Transaminase_4ab_Lys_Orn"/>
    <property type="match status" value="1"/>
</dbReference>
<dbReference type="GO" id="GO:0030170">
    <property type="term" value="F:pyridoxal phosphate binding"/>
    <property type="evidence" value="ECO:0007669"/>
    <property type="project" value="InterPro"/>
</dbReference>
<evidence type="ECO:0000256" key="1">
    <source>
        <dbReference type="ARBA" id="ARBA00001933"/>
    </source>
</evidence>
<dbReference type="GO" id="GO:0042802">
    <property type="term" value="F:identical protein binding"/>
    <property type="evidence" value="ECO:0007669"/>
    <property type="project" value="TreeGrafter"/>
</dbReference>
<dbReference type="EC" id="2.6.1.11" evidence="5"/>
<dbReference type="PANTHER" id="PTHR11986">
    <property type="entry name" value="AMINOTRANSFERASE CLASS III"/>
    <property type="match status" value="1"/>
</dbReference>